<dbReference type="PATRIC" id="fig|1307839.3.peg.1561"/>
<feature type="chain" id="PRO_5006599440" evidence="1">
    <location>
        <begin position="27"/>
        <end position="193"/>
    </location>
</feature>
<feature type="signal peptide" evidence="1">
    <location>
        <begin position="1"/>
        <end position="26"/>
    </location>
</feature>
<reference evidence="2 3" key="1">
    <citation type="submission" date="2015-11" db="EMBL/GenBank/DDBJ databases">
        <title>Description and complete genome sequence of a novel strain predominating in hypersaline microbial mats and representing a new family of the Bacteriodetes phylum.</title>
        <authorList>
            <person name="Spring S."/>
            <person name="Bunk B."/>
            <person name="Sproer C."/>
            <person name="Klenk H.-P."/>
        </authorList>
    </citation>
    <scope>NUCLEOTIDE SEQUENCE [LARGE SCALE GENOMIC DNA]</scope>
    <source>
        <strain evidence="2 3">L21-Spi-D4</strain>
    </source>
</reference>
<evidence type="ECO:0000313" key="2">
    <source>
        <dbReference type="EMBL" id="ALO15114.1"/>
    </source>
</evidence>
<protein>
    <submittedName>
        <fullName evidence="2">Uncharacterized protein</fullName>
    </submittedName>
</protein>
<proteinExistence type="predicted"/>
<dbReference type="Proteomes" id="UP000064893">
    <property type="component" value="Chromosome"/>
</dbReference>
<evidence type="ECO:0000313" key="3">
    <source>
        <dbReference type="Proteomes" id="UP000064893"/>
    </source>
</evidence>
<keyword evidence="1" id="KW-0732">Signal</keyword>
<dbReference type="STRING" id="1307839.L21SP5_01464"/>
<accession>A0A0S2HYG5</accession>
<dbReference type="AlphaFoldDB" id="A0A0S2HYG5"/>
<dbReference type="KEGG" id="blq:L21SP5_01464"/>
<dbReference type="EMBL" id="CP013118">
    <property type="protein sequence ID" value="ALO15114.1"/>
    <property type="molecule type" value="Genomic_DNA"/>
</dbReference>
<dbReference type="RefSeq" id="WP_057952602.1">
    <property type="nucleotide sequence ID" value="NZ_CP013118.1"/>
</dbReference>
<dbReference type="PROSITE" id="PS51257">
    <property type="entry name" value="PROKAR_LIPOPROTEIN"/>
    <property type="match status" value="1"/>
</dbReference>
<organism evidence="2 3">
    <name type="scientific">Salinivirga cyanobacteriivorans</name>
    <dbReference type="NCBI Taxonomy" id="1307839"/>
    <lineage>
        <taxon>Bacteria</taxon>
        <taxon>Pseudomonadati</taxon>
        <taxon>Bacteroidota</taxon>
        <taxon>Bacteroidia</taxon>
        <taxon>Bacteroidales</taxon>
        <taxon>Salinivirgaceae</taxon>
        <taxon>Salinivirga</taxon>
    </lineage>
</organism>
<gene>
    <name evidence="2" type="ORF">L21SP5_01464</name>
</gene>
<sequence length="193" mass="20879" precursor="true">MRNLTRPFYIALIAILSAALSFTACSDDDEDNNDNIESSGTVELATGDSYSLSQGVLQLSNEGDSFNTYALILGSSGLDWETFSGIGEVVWLVVYSDQKPLTNGTFTLNTSPQANTIDSTFSYFAVQANPVTMESEVAYKFMPGQGDSLSISKDDDTYEINAVFPVAASDEEQTTITSISVNYSGELIYDEAK</sequence>
<name>A0A0S2HYG5_9BACT</name>
<keyword evidence="3" id="KW-1185">Reference proteome</keyword>
<evidence type="ECO:0000256" key="1">
    <source>
        <dbReference type="SAM" id="SignalP"/>
    </source>
</evidence>